<evidence type="ECO:0000313" key="2">
    <source>
        <dbReference type="Proteomes" id="UP001549037"/>
    </source>
</evidence>
<reference evidence="1 2" key="1">
    <citation type="submission" date="2024-06" db="EMBL/GenBank/DDBJ databases">
        <title>Genomic Encyclopedia of Type Strains, Phase IV (KMG-IV): sequencing the most valuable type-strain genomes for metagenomic binning, comparative biology and taxonomic classification.</title>
        <authorList>
            <person name="Goeker M."/>
        </authorList>
    </citation>
    <scope>NUCLEOTIDE SEQUENCE [LARGE SCALE GENOMIC DNA]</scope>
    <source>
        <strain evidence="1 2">DSM 28302</strain>
    </source>
</reference>
<gene>
    <name evidence="1" type="ORF">ABID28_001528</name>
</gene>
<evidence type="ECO:0000313" key="1">
    <source>
        <dbReference type="EMBL" id="MET3634867.1"/>
    </source>
</evidence>
<dbReference type="GO" id="GO:0004519">
    <property type="term" value="F:endonuclease activity"/>
    <property type="evidence" value="ECO:0007669"/>
    <property type="project" value="UniProtKB-KW"/>
</dbReference>
<proteinExistence type="predicted"/>
<keyword evidence="2" id="KW-1185">Reference proteome</keyword>
<dbReference type="Proteomes" id="UP001549037">
    <property type="component" value="Unassembled WGS sequence"/>
</dbReference>
<keyword evidence="1" id="KW-0378">Hydrolase</keyword>
<dbReference type="RefSeq" id="WP_354369574.1">
    <property type="nucleotide sequence ID" value="NZ_JBEPLN010000029.1"/>
</dbReference>
<keyword evidence="1" id="KW-0540">Nuclease</keyword>
<comment type="caution">
    <text evidence="1">The sequence shown here is derived from an EMBL/GenBank/DDBJ whole genome shotgun (WGS) entry which is preliminary data.</text>
</comment>
<protein>
    <submittedName>
        <fullName evidence="1">mRNA-degrading endonuclease RelE of RelBE toxin-antitoxin system</fullName>
    </submittedName>
</protein>
<sequence length="85" mass="10071">MCKVMFSYRSYKSYHSLPKDCQEDLLFWLEEQLGNHPNPKLMGKRVEGSLYEFCYFDFSGSMILAEWQSDRLVILDIIQKHSNIA</sequence>
<organism evidence="1 2">
    <name type="scientific">Streptococcus porcorum</name>
    <dbReference type="NCBI Taxonomy" id="701526"/>
    <lineage>
        <taxon>Bacteria</taxon>
        <taxon>Bacillati</taxon>
        <taxon>Bacillota</taxon>
        <taxon>Bacilli</taxon>
        <taxon>Lactobacillales</taxon>
        <taxon>Streptococcaceae</taxon>
        <taxon>Streptococcus</taxon>
    </lineage>
</organism>
<dbReference type="EMBL" id="JBEPLN010000029">
    <property type="protein sequence ID" value="MET3634867.1"/>
    <property type="molecule type" value="Genomic_DNA"/>
</dbReference>
<keyword evidence="1" id="KW-0255">Endonuclease</keyword>
<accession>A0ABV2JGH5</accession>
<name>A0ABV2JGH5_9STRE</name>